<dbReference type="Gene3D" id="1.10.3720.10">
    <property type="entry name" value="MetI-like"/>
    <property type="match status" value="1"/>
</dbReference>
<dbReference type="RefSeq" id="WP_052257880.1">
    <property type="nucleotide sequence ID" value="NZ_CP142381.1"/>
</dbReference>
<evidence type="ECO:0000256" key="4">
    <source>
        <dbReference type="ARBA" id="ARBA00022989"/>
    </source>
</evidence>
<dbReference type="PANTHER" id="PTHR30177:SF32">
    <property type="entry name" value="GLYCINE BETAINE UPTAKE SYSTEM PERMEASE PROTEIN YEHW"/>
    <property type="match status" value="1"/>
</dbReference>
<sequence length="257" mass="26436">MSRLRRRAALILASLGLAGLLLALPRSAALFRLAFPELERPLYLQDDFAALTLSHLGIVALSSALALLLGGGAGLWTSRPAGREFRPLLESLLSLAQSLPPVAVLAATVPLLGFGALPALAALTLYSLLPIAHATLAGLASVPPDMREVAAGIGMSRRQILLRVELPLAAPVILAGVRTAVVINIGTAALASTVGAKTLGLPIIVGLSGFNTAYVIQGALPVALLAIVVDQLFQWLDDAVAPQRQPAANKASASAKP</sequence>
<evidence type="ECO:0000256" key="3">
    <source>
        <dbReference type="ARBA" id="ARBA00022692"/>
    </source>
</evidence>
<reference evidence="8 9" key="1">
    <citation type="submission" date="2021-05" db="EMBL/GenBank/DDBJ databases">
        <title>Draft Whole Genome Sequencing Of Biosensor Chromobacterium violaceum Strain CV026 Reveals A Regulatory RNA In Chromobacterium violaceum Phenotype Regulatory Network.</title>
        <authorList>
            <person name="Hong K.W."/>
            <person name="Chan K.G."/>
            <person name="Chang C.-Y."/>
        </authorList>
    </citation>
    <scope>NUCLEOTIDE SEQUENCE [LARGE SCALE GENOMIC DNA]</scope>
    <source>
        <strain evidence="8 9">ATCC 31532</strain>
    </source>
</reference>
<evidence type="ECO:0000256" key="1">
    <source>
        <dbReference type="ARBA" id="ARBA00004651"/>
    </source>
</evidence>
<protein>
    <submittedName>
        <fullName evidence="8">ABC transporter permease</fullName>
    </submittedName>
</protein>
<evidence type="ECO:0000313" key="8">
    <source>
        <dbReference type="EMBL" id="MBW8286310.1"/>
    </source>
</evidence>
<feature type="transmembrane region" description="Helical" evidence="6">
    <location>
        <begin position="88"/>
        <end position="113"/>
    </location>
</feature>
<dbReference type="PROSITE" id="PS50928">
    <property type="entry name" value="ABC_TM1"/>
    <property type="match status" value="1"/>
</dbReference>
<keyword evidence="3 6" id="KW-0812">Transmembrane</keyword>
<dbReference type="InterPro" id="IPR051204">
    <property type="entry name" value="ABC_transp_perm/SBD"/>
</dbReference>
<evidence type="ECO:0000256" key="2">
    <source>
        <dbReference type="ARBA" id="ARBA00022448"/>
    </source>
</evidence>
<organism evidence="8 9">
    <name type="scientific">Chromobacterium subtsugae</name>
    <dbReference type="NCBI Taxonomy" id="251747"/>
    <lineage>
        <taxon>Bacteria</taxon>
        <taxon>Pseudomonadati</taxon>
        <taxon>Pseudomonadota</taxon>
        <taxon>Betaproteobacteria</taxon>
        <taxon>Neisseriales</taxon>
        <taxon>Chromobacteriaceae</taxon>
        <taxon>Chromobacterium</taxon>
    </lineage>
</organism>
<dbReference type="PROSITE" id="PS51318">
    <property type="entry name" value="TAT"/>
    <property type="match status" value="1"/>
</dbReference>
<evidence type="ECO:0000256" key="6">
    <source>
        <dbReference type="RuleBase" id="RU363032"/>
    </source>
</evidence>
<feature type="transmembrane region" description="Helical" evidence="6">
    <location>
        <begin position="203"/>
        <end position="229"/>
    </location>
</feature>
<feature type="transmembrane region" description="Helical" evidence="6">
    <location>
        <begin position="160"/>
        <end position="183"/>
    </location>
</feature>
<dbReference type="InterPro" id="IPR006311">
    <property type="entry name" value="TAT_signal"/>
</dbReference>
<keyword evidence="2 6" id="KW-0813">Transport</keyword>
<feature type="transmembrane region" description="Helical" evidence="6">
    <location>
        <begin position="53"/>
        <end position="76"/>
    </location>
</feature>
<dbReference type="Pfam" id="PF00528">
    <property type="entry name" value="BPD_transp_1"/>
    <property type="match status" value="1"/>
</dbReference>
<dbReference type="CDD" id="cd06261">
    <property type="entry name" value="TM_PBP2"/>
    <property type="match status" value="1"/>
</dbReference>
<keyword evidence="5 6" id="KW-0472">Membrane</keyword>
<keyword evidence="9" id="KW-1185">Reference proteome</keyword>
<evidence type="ECO:0000259" key="7">
    <source>
        <dbReference type="PROSITE" id="PS50928"/>
    </source>
</evidence>
<keyword evidence="4 6" id="KW-1133">Transmembrane helix</keyword>
<evidence type="ECO:0000313" key="9">
    <source>
        <dbReference type="Proteomes" id="UP000711178"/>
    </source>
</evidence>
<dbReference type="InterPro" id="IPR035906">
    <property type="entry name" value="MetI-like_sf"/>
</dbReference>
<accession>A0ABS7F899</accession>
<dbReference type="EMBL" id="JAHDTB010000001">
    <property type="protein sequence ID" value="MBW8286310.1"/>
    <property type="molecule type" value="Genomic_DNA"/>
</dbReference>
<dbReference type="SUPFAM" id="SSF161098">
    <property type="entry name" value="MetI-like"/>
    <property type="match status" value="1"/>
</dbReference>
<feature type="domain" description="ABC transmembrane type-1" evidence="7">
    <location>
        <begin position="52"/>
        <end position="233"/>
    </location>
</feature>
<gene>
    <name evidence="8" type="ORF">KIF53_01490</name>
</gene>
<evidence type="ECO:0000256" key="5">
    <source>
        <dbReference type="ARBA" id="ARBA00023136"/>
    </source>
</evidence>
<comment type="similarity">
    <text evidence="6">Belongs to the binding-protein-dependent transport system permease family.</text>
</comment>
<dbReference type="PANTHER" id="PTHR30177">
    <property type="entry name" value="GLYCINE BETAINE/L-PROLINE TRANSPORT SYSTEM PERMEASE PROTEIN PROW"/>
    <property type="match status" value="1"/>
</dbReference>
<comment type="subcellular location">
    <subcellularLocation>
        <location evidence="1 6">Cell membrane</location>
        <topology evidence="1 6">Multi-pass membrane protein</topology>
    </subcellularLocation>
</comment>
<name>A0ABS7F899_9NEIS</name>
<dbReference type="Proteomes" id="UP000711178">
    <property type="component" value="Unassembled WGS sequence"/>
</dbReference>
<dbReference type="GeneID" id="89688011"/>
<comment type="caution">
    <text evidence="8">The sequence shown here is derived from an EMBL/GenBank/DDBJ whole genome shotgun (WGS) entry which is preliminary data.</text>
</comment>
<dbReference type="InterPro" id="IPR000515">
    <property type="entry name" value="MetI-like"/>
</dbReference>
<feature type="transmembrane region" description="Helical" evidence="6">
    <location>
        <begin position="119"/>
        <end position="139"/>
    </location>
</feature>
<proteinExistence type="inferred from homology"/>